<dbReference type="InterPro" id="IPR036259">
    <property type="entry name" value="MFS_trans_sf"/>
</dbReference>
<comment type="subcellular location">
    <subcellularLocation>
        <location evidence="1">Membrane</location>
        <topology evidence="1">Multi-pass membrane protein</topology>
    </subcellularLocation>
</comment>
<evidence type="ECO:0000256" key="1">
    <source>
        <dbReference type="ARBA" id="ARBA00004141"/>
    </source>
</evidence>
<organism evidence="7 8">
    <name type="scientific">Tegillarca granosa</name>
    <name type="common">Malaysian cockle</name>
    <name type="synonym">Anadara granosa</name>
    <dbReference type="NCBI Taxonomy" id="220873"/>
    <lineage>
        <taxon>Eukaryota</taxon>
        <taxon>Metazoa</taxon>
        <taxon>Spiralia</taxon>
        <taxon>Lophotrochozoa</taxon>
        <taxon>Mollusca</taxon>
        <taxon>Bivalvia</taxon>
        <taxon>Autobranchia</taxon>
        <taxon>Pteriomorphia</taxon>
        <taxon>Arcoida</taxon>
        <taxon>Arcoidea</taxon>
        <taxon>Arcidae</taxon>
        <taxon>Tegillarca</taxon>
    </lineage>
</organism>
<feature type="domain" description="Major facilitator superfamily (MFS) profile" evidence="6">
    <location>
        <begin position="1"/>
        <end position="273"/>
    </location>
</feature>
<gene>
    <name evidence="7" type="ORF">KUTeg_017518</name>
</gene>
<evidence type="ECO:0000313" key="7">
    <source>
        <dbReference type="EMBL" id="KAJ8303935.1"/>
    </source>
</evidence>
<sequence length="273" mass="30036">MGELSQTLVTVGQALGATFFTSLSDRYGRKPVFIFTHLCLFIVSLILAFVPTYPTFAFLRLLIGTLQQIIPSECRGTIGTIGALVWTTCVVLLTPVGYFLRNYSWRYVQLVVALTSIHSLWLIANNKREEAIKVVRKAAKWNKLIPFLTVLRRAQQSAQGIRGVNINEADAYTPVPRVPTCQQPESTSPSLIDSDNENGVARTMSSVFTFIGKFGITASFSTIFLYTPELYPTNLRNSGIGIASAASRVGGMAAPYVSLLKQKDGSFLKHLMS</sequence>
<name>A0ABQ9EFH9_TEGGR</name>
<evidence type="ECO:0000256" key="4">
    <source>
        <dbReference type="ARBA" id="ARBA00023136"/>
    </source>
</evidence>
<dbReference type="PROSITE" id="PS50850">
    <property type="entry name" value="MFS"/>
    <property type="match status" value="1"/>
</dbReference>
<accession>A0ABQ9EFH9</accession>
<dbReference type="InterPro" id="IPR020846">
    <property type="entry name" value="MFS_dom"/>
</dbReference>
<comment type="caution">
    <text evidence="7">The sequence shown here is derived from an EMBL/GenBank/DDBJ whole genome shotgun (WGS) entry which is preliminary data.</text>
</comment>
<protein>
    <recommendedName>
        <fullName evidence="6">Major facilitator superfamily (MFS) profile domain-containing protein</fullName>
    </recommendedName>
</protein>
<reference evidence="7 8" key="1">
    <citation type="submission" date="2022-12" db="EMBL/GenBank/DDBJ databases">
        <title>Chromosome-level genome of Tegillarca granosa.</title>
        <authorList>
            <person name="Kim J."/>
        </authorList>
    </citation>
    <scope>NUCLEOTIDE SEQUENCE [LARGE SCALE GENOMIC DNA]</scope>
    <source>
        <strain evidence="7">Teg-2019</strain>
        <tissue evidence="7">Adductor muscle</tissue>
    </source>
</reference>
<dbReference type="InterPro" id="IPR011701">
    <property type="entry name" value="MFS"/>
</dbReference>
<dbReference type="PANTHER" id="PTHR24064">
    <property type="entry name" value="SOLUTE CARRIER FAMILY 22 MEMBER"/>
    <property type="match status" value="1"/>
</dbReference>
<keyword evidence="4 5" id="KW-0472">Membrane</keyword>
<proteinExistence type="predicted"/>
<keyword evidence="3 5" id="KW-1133">Transmembrane helix</keyword>
<evidence type="ECO:0000256" key="3">
    <source>
        <dbReference type="ARBA" id="ARBA00022989"/>
    </source>
</evidence>
<feature type="transmembrane region" description="Helical" evidence="5">
    <location>
        <begin position="80"/>
        <end position="100"/>
    </location>
</feature>
<feature type="transmembrane region" description="Helical" evidence="5">
    <location>
        <begin position="207"/>
        <end position="227"/>
    </location>
</feature>
<dbReference type="Pfam" id="PF07690">
    <property type="entry name" value="MFS_1"/>
    <property type="match status" value="1"/>
</dbReference>
<feature type="transmembrane region" description="Helical" evidence="5">
    <location>
        <begin position="32"/>
        <end position="59"/>
    </location>
</feature>
<evidence type="ECO:0000313" key="8">
    <source>
        <dbReference type="Proteomes" id="UP001217089"/>
    </source>
</evidence>
<dbReference type="Proteomes" id="UP001217089">
    <property type="component" value="Unassembled WGS sequence"/>
</dbReference>
<evidence type="ECO:0000256" key="2">
    <source>
        <dbReference type="ARBA" id="ARBA00022692"/>
    </source>
</evidence>
<dbReference type="Gene3D" id="1.20.1250.20">
    <property type="entry name" value="MFS general substrate transporter like domains"/>
    <property type="match status" value="2"/>
</dbReference>
<dbReference type="SUPFAM" id="SSF103473">
    <property type="entry name" value="MFS general substrate transporter"/>
    <property type="match status" value="2"/>
</dbReference>
<keyword evidence="8" id="KW-1185">Reference proteome</keyword>
<keyword evidence="2 5" id="KW-0812">Transmembrane</keyword>
<dbReference type="EMBL" id="JARBDR010000903">
    <property type="protein sequence ID" value="KAJ8303935.1"/>
    <property type="molecule type" value="Genomic_DNA"/>
</dbReference>
<evidence type="ECO:0000259" key="6">
    <source>
        <dbReference type="PROSITE" id="PS50850"/>
    </source>
</evidence>
<feature type="transmembrane region" description="Helical" evidence="5">
    <location>
        <begin position="239"/>
        <end position="259"/>
    </location>
</feature>
<evidence type="ECO:0000256" key="5">
    <source>
        <dbReference type="SAM" id="Phobius"/>
    </source>
</evidence>